<comment type="subcellular location">
    <subcellularLocation>
        <location evidence="1">Nucleus</location>
    </subcellularLocation>
</comment>
<protein>
    <recommendedName>
        <fullName evidence="7">MADS-box domain-containing protein</fullName>
    </recommendedName>
</protein>
<dbReference type="Gene3D" id="3.40.1810.10">
    <property type="entry name" value="Transcription factor, MADS-box"/>
    <property type="match status" value="1"/>
</dbReference>
<keyword evidence="3" id="KW-0238">DNA-binding</keyword>
<evidence type="ECO:0000256" key="4">
    <source>
        <dbReference type="ARBA" id="ARBA00023163"/>
    </source>
</evidence>
<feature type="domain" description="MADS-box" evidence="7">
    <location>
        <begin position="1"/>
        <end position="50"/>
    </location>
</feature>
<dbReference type="CDD" id="cd00266">
    <property type="entry name" value="MADS_SRF_like"/>
    <property type="match status" value="1"/>
</dbReference>
<dbReference type="OrthoDB" id="779403at2759"/>
<feature type="region of interest" description="Disordered" evidence="6">
    <location>
        <begin position="80"/>
        <end position="110"/>
    </location>
</feature>
<dbReference type="InterPro" id="IPR036879">
    <property type="entry name" value="TF_MADSbox_sf"/>
</dbReference>
<dbReference type="PANTHER" id="PTHR48019">
    <property type="entry name" value="SERUM RESPONSE FACTOR HOMOLOG"/>
    <property type="match status" value="1"/>
</dbReference>
<evidence type="ECO:0000256" key="6">
    <source>
        <dbReference type="SAM" id="MobiDB-lite"/>
    </source>
</evidence>
<dbReference type="GO" id="GO:0045944">
    <property type="term" value="P:positive regulation of transcription by RNA polymerase II"/>
    <property type="evidence" value="ECO:0007669"/>
    <property type="project" value="InterPro"/>
</dbReference>
<comment type="caution">
    <text evidence="8">The sequence shown here is derived from an EMBL/GenBank/DDBJ whole genome shotgun (WGS) entry which is preliminary data.</text>
</comment>
<reference evidence="8 9" key="1">
    <citation type="submission" date="2019-07" db="EMBL/GenBank/DDBJ databases">
        <title>De Novo Assembly of kiwifruit Actinidia rufa.</title>
        <authorList>
            <person name="Sugita-Konishi S."/>
            <person name="Sato K."/>
            <person name="Mori E."/>
            <person name="Abe Y."/>
            <person name="Kisaki G."/>
            <person name="Hamano K."/>
            <person name="Suezawa K."/>
            <person name="Otani M."/>
            <person name="Fukuda T."/>
            <person name="Manabe T."/>
            <person name="Gomi K."/>
            <person name="Tabuchi M."/>
            <person name="Akimitsu K."/>
            <person name="Kataoka I."/>
        </authorList>
    </citation>
    <scope>NUCLEOTIDE SEQUENCE [LARGE SCALE GENOMIC DNA]</scope>
    <source>
        <strain evidence="9">cv. Fuchu</strain>
    </source>
</reference>
<dbReference type="GO" id="GO:0000987">
    <property type="term" value="F:cis-regulatory region sequence-specific DNA binding"/>
    <property type="evidence" value="ECO:0007669"/>
    <property type="project" value="InterPro"/>
</dbReference>
<dbReference type="PROSITE" id="PS50066">
    <property type="entry name" value="MADS_BOX_2"/>
    <property type="match status" value="1"/>
</dbReference>
<dbReference type="Proteomes" id="UP000585474">
    <property type="component" value="Unassembled WGS sequence"/>
</dbReference>
<sequence length="159" mass="18511">MARKKVKLAFITNSAARRASLRKRKIGIIKKAEEICTLCDVEACAIIFSSFENDPPEVWPSNLGAQNVITKFRNMPEVEQTKKMANQQSFSRERLDKSEDHLRKQQSDNRQKEVAKIMYGCLDGGDFHHLNLHYLKDLCWFLNKNIKDMTRRIELLKEA</sequence>
<evidence type="ECO:0000256" key="5">
    <source>
        <dbReference type="ARBA" id="ARBA00023242"/>
    </source>
</evidence>
<dbReference type="SUPFAM" id="SSF55455">
    <property type="entry name" value="SRF-like"/>
    <property type="match status" value="1"/>
</dbReference>
<dbReference type="FunFam" id="3.40.1810.10:FF:000024">
    <property type="entry name" value="Agamous-like MADS-box protein AGL80"/>
    <property type="match status" value="1"/>
</dbReference>
<keyword evidence="2" id="KW-0805">Transcription regulation</keyword>
<accession>A0A7J0EVC4</accession>
<dbReference type="SMART" id="SM00432">
    <property type="entry name" value="MADS"/>
    <property type="match status" value="1"/>
</dbReference>
<dbReference type="InterPro" id="IPR033897">
    <property type="entry name" value="SRF-like_MADS-box"/>
</dbReference>
<evidence type="ECO:0000259" key="7">
    <source>
        <dbReference type="PROSITE" id="PS50066"/>
    </source>
</evidence>
<dbReference type="InterPro" id="IPR002100">
    <property type="entry name" value="TF_MADSbox"/>
</dbReference>
<evidence type="ECO:0000313" key="9">
    <source>
        <dbReference type="Proteomes" id="UP000585474"/>
    </source>
</evidence>
<feature type="compositionally biased region" description="Basic and acidic residues" evidence="6">
    <location>
        <begin position="91"/>
        <end position="110"/>
    </location>
</feature>
<keyword evidence="5" id="KW-0539">Nucleus</keyword>
<keyword evidence="9" id="KW-1185">Reference proteome</keyword>
<proteinExistence type="predicted"/>
<dbReference type="EMBL" id="BJWL01000007">
    <property type="protein sequence ID" value="GFY90405.1"/>
    <property type="molecule type" value="Genomic_DNA"/>
</dbReference>
<dbReference type="GO" id="GO:0000981">
    <property type="term" value="F:DNA-binding transcription factor activity, RNA polymerase II-specific"/>
    <property type="evidence" value="ECO:0007669"/>
    <property type="project" value="InterPro"/>
</dbReference>
<organism evidence="8 9">
    <name type="scientific">Actinidia rufa</name>
    <dbReference type="NCBI Taxonomy" id="165716"/>
    <lineage>
        <taxon>Eukaryota</taxon>
        <taxon>Viridiplantae</taxon>
        <taxon>Streptophyta</taxon>
        <taxon>Embryophyta</taxon>
        <taxon>Tracheophyta</taxon>
        <taxon>Spermatophyta</taxon>
        <taxon>Magnoliopsida</taxon>
        <taxon>eudicotyledons</taxon>
        <taxon>Gunneridae</taxon>
        <taxon>Pentapetalae</taxon>
        <taxon>asterids</taxon>
        <taxon>Ericales</taxon>
        <taxon>Actinidiaceae</taxon>
        <taxon>Actinidia</taxon>
    </lineage>
</organism>
<evidence type="ECO:0000256" key="3">
    <source>
        <dbReference type="ARBA" id="ARBA00023125"/>
    </source>
</evidence>
<gene>
    <name evidence="8" type="ORF">Acr_07g0006020</name>
</gene>
<evidence type="ECO:0000256" key="1">
    <source>
        <dbReference type="ARBA" id="ARBA00004123"/>
    </source>
</evidence>
<keyword evidence="4" id="KW-0804">Transcription</keyword>
<dbReference type="AlphaFoldDB" id="A0A7J0EVC4"/>
<evidence type="ECO:0000313" key="8">
    <source>
        <dbReference type="EMBL" id="GFY90405.1"/>
    </source>
</evidence>
<dbReference type="GO" id="GO:0046983">
    <property type="term" value="F:protein dimerization activity"/>
    <property type="evidence" value="ECO:0007669"/>
    <property type="project" value="InterPro"/>
</dbReference>
<dbReference type="Pfam" id="PF00319">
    <property type="entry name" value="SRF-TF"/>
    <property type="match status" value="1"/>
</dbReference>
<evidence type="ECO:0000256" key="2">
    <source>
        <dbReference type="ARBA" id="ARBA00023015"/>
    </source>
</evidence>
<dbReference type="PRINTS" id="PR00404">
    <property type="entry name" value="MADSDOMAIN"/>
</dbReference>
<name>A0A7J0EVC4_9ERIC</name>
<dbReference type="InterPro" id="IPR050142">
    <property type="entry name" value="MADS-box/MEF2_TF"/>
</dbReference>
<dbReference type="GO" id="GO:0005634">
    <property type="term" value="C:nucleus"/>
    <property type="evidence" value="ECO:0007669"/>
    <property type="project" value="UniProtKB-SubCell"/>
</dbReference>